<reference evidence="2 3" key="1">
    <citation type="submission" date="2020-03" db="EMBL/GenBank/DDBJ databases">
        <title>Genomic Encyclopedia of Type Strains, Phase IV (KMG-IV): sequencing the most valuable type-strain genomes for metagenomic binning, comparative biology and taxonomic classification.</title>
        <authorList>
            <person name="Goeker M."/>
        </authorList>
    </citation>
    <scope>NUCLEOTIDE SEQUENCE [LARGE SCALE GENOMIC DNA]</scope>
    <source>
        <strain evidence="2 3">DSM 105722</strain>
    </source>
</reference>
<keyword evidence="1" id="KW-0812">Transmembrane</keyword>
<evidence type="ECO:0000313" key="2">
    <source>
        <dbReference type="EMBL" id="NJC17781.1"/>
    </source>
</evidence>
<feature type="transmembrane region" description="Helical" evidence="1">
    <location>
        <begin position="79"/>
        <end position="98"/>
    </location>
</feature>
<evidence type="ECO:0000313" key="3">
    <source>
        <dbReference type="Proteomes" id="UP000576368"/>
    </source>
</evidence>
<organism evidence="2 3">
    <name type="scientific">Butyricimonas paravirosa</name>
    <dbReference type="NCBI Taxonomy" id="1472417"/>
    <lineage>
        <taxon>Bacteria</taxon>
        <taxon>Pseudomonadati</taxon>
        <taxon>Bacteroidota</taxon>
        <taxon>Bacteroidia</taxon>
        <taxon>Bacteroidales</taxon>
        <taxon>Odoribacteraceae</taxon>
        <taxon>Butyricimonas</taxon>
    </lineage>
</organism>
<gene>
    <name evidence="2" type="ORF">GGR15_001396</name>
</gene>
<dbReference type="EMBL" id="JAATLI010000004">
    <property type="protein sequence ID" value="NJC17781.1"/>
    <property type="molecule type" value="Genomic_DNA"/>
</dbReference>
<dbReference type="Proteomes" id="UP000576368">
    <property type="component" value="Unassembled WGS sequence"/>
</dbReference>
<sequence>MCENFADNSGISKPEHRKDIPFELEKKLQIQHESCGWTLYTERAHVENIFYSRFNYFMLFFTLFVSVIVAIYVSDDINYKGWIMFFLSLWGFIILLCLRRTLIKTYKFLECILKWLDSMSQNYVSPMIRMRFGPRKYEKMNYKSTNYMLAYIIPMVCIIFMGIACVFSVFLIYNEELAQTSKIIYDAIQVIN</sequence>
<dbReference type="AlphaFoldDB" id="A0A7X5YBF4"/>
<proteinExistence type="predicted"/>
<keyword evidence="1" id="KW-0472">Membrane</keyword>
<evidence type="ECO:0000256" key="1">
    <source>
        <dbReference type="SAM" id="Phobius"/>
    </source>
</evidence>
<accession>A0A7X5YBF4</accession>
<keyword evidence="1" id="KW-1133">Transmembrane helix</keyword>
<feature type="transmembrane region" description="Helical" evidence="1">
    <location>
        <begin position="54"/>
        <end position="73"/>
    </location>
</feature>
<feature type="transmembrane region" description="Helical" evidence="1">
    <location>
        <begin position="149"/>
        <end position="173"/>
    </location>
</feature>
<name>A0A7X5YBF4_9BACT</name>
<protein>
    <submittedName>
        <fullName evidence="2">Uncharacterized protein</fullName>
    </submittedName>
</protein>
<comment type="caution">
    <text evidence="2">The sequence shown here is derived from an EMBL/GenBank/DDBJ whole genome shotgun (WGS) entry which is preliminary data.</text>
</comment>